<evidence type="ECO:0000256" key="1">
    <source>
        <dbReference type="SAM" id="SignalP"/>
    </source>
</evidence>
<proteinExistence type="predicted"/>
<dbReference type="EMBL" id="CP096142">
    <property type="protein sequence ID" value="UXA66936.1"/>
    <property type="molecule type" value="Genomic_DNA"/>
</dbReference>
<dbReference type="AlphaFoldDB" id="A0A9Q9J1H6"/>
<reference evidence="2" key="1">
    <citation type="submission" date="2022-04" db="EMBL/GenBank/DDBJ databases">
        <title>Xanthomonas prunicola pv. tritici, a pathogen causing a previously unreported foliar disease of wheat.</title>
        <authorList>
            <person name="Clavijo F."/>
            <person name="Curland R.D."/>
            <person name="Dill-Macky R."/>
            <person name="Pereyra S."/>
            <person name="Roman-Reyna V."/>
            <person name="Siri M.I."/>
        </authorList>
    </citation>
    <scope>NUCLEOTIDE SEQUENCE</scope>
    <source>
        <strain evidence="2">CIX249</strain>
    </source>
</reference>
<sequence>MRTAASIALLLGLRLAFAAIALAVLMASGNQQWRCSCEGADHWHYIGAEGIAESKSHLDTTKHATSGKRTDRAAQISDRVYSFLFPDLKY</sequence>
<organism evidence="2 3">
    <name type="scientific">Xanthomonas prunicola</name>
    <dbReference type="NCBI Taxonomy" id="2053930"/>
    <lineage>
        <taxon>Bacteria</taxon>
        <taxon>Pseudomonadati</taxon>
        <taxon>Pseudomonadota</taxon>
        <taxon>Gammaproteobacteria</taxon>
        <taxon>Lysobacterales</taxon>
        <taxon>Lysobacteraceae</taxon>
        <taxon>Xanthomonas</taxon>
    </lineage>
</organism>
<dbReference type="GeneID" id="75151320"/>
<protein>
    <recommendedName>
        <fullName evidence="4">Secreted protein</fullName>
    </recommendedName>
</protein>
<evidence type="ECO:0008006" key="4">
    <source>
        <dbReference type="Google" id="ProtNLM"/>
    </source>
</evidence>
<dbReference type="RefSeq" id="WP_252164247.1">
    <property type="nucleotide sequence ID" value="NZ_CP094827.1"/>
</dbReference>
<name>A0A9Q9J1H6_9XANT</name>
<feature type="chain" id="PRO_5040262907" description="Secreted protein" evidence="1">
    <location>
        <begin position="19"/>
        <end position="90"/>
    </location>
</feature>
<evidence type="ECO:0000313" key="3">
    <source>
        <dbReference type="Proteomes" id="UP001058381"/>
    </source>
</evidence>
<keyword evidence="1" id="KW-0732">Signal</keyword>
<gene>
    <name evidence="2" type="ORF">M0D43_08160</name>
</gene>
<evidence type="ECO:0000313" key="2">
    <source>
        <dbReference type="EMBL" id="UXA66936.1"/>
    </source>
</evidence>
<feature type="signal peptide" evidence="1">
    <location>
        <begin position="1"/>
        <end position="18"/>
    </location>
</feature>
<dbReference type="Proteomes" id="UP001058381">
    <property type="component" value="Chromosome"/>
</dbReference>
<accession>A0A9Q9J1H6</accession>